<evidence type="ECO:0000313" key="6">
    <source>
        <dbReference type="EMBL" id="MCY0388081.1"/>
    </source>
</evidence>
<gene>
    <name evidence="4 6" type="primary">bamB</name>
    <name evidence="6" type="ORF">OVY01_12705</name>
</gene>
<protein>
    <recommendedName>
        <fullName evidence="4">Outer membrane protein assembly factor BamB</fullName>
    </recommendedName>
</protein>
<dbReference type="Proteomes" id="UP001082899">
    <property type="component" value="Unassembled WGS sequence"/>
</dbReference>
<accession>A0ABT3ZNI2</accession>
<dbReference type="PANTHER" id="PTHR34512:SF30">
    <property type="entry name" value="OUTER MEMBRANE PROTEIN ASSEMBLY FACTOR BAMB"/>
    <property type="match status" value="1"/>
</dbReference>
<dbReference type="PANTHER" id="PTHR34512">
    <property type="entry name" value="CELL SURFACE PROTEIN"/>
    <property type="match status" value="1"/>
</dbReference>
<keyword evidence="1 4" id="KW-0732">Signal</keyword>
<name>A0ABT3ZNI2_9BURK</name>
<keyword evidence="2 4" id="KW-0472">Membrane</keyword>
<evidence type="ECO:0000313" key="7">
    <source>
        <dbReference type="Proteomes" id="UP001082899"/>
    </source>
</evidence>
<keyword evidence="3 4" id="KW-0998">Cell outer membrane</keyword>
<dbReference type="EMBL" id="JAPMXC010000002">
    <property type="protein sequence ID" value="MCY0388081.1"/>
    <property type="molecule type" value="Genomic_DNA"/>
</dbReference>
<dbReference type="HAMAP" id="MF_00923">
    <property type="entry name" value="OM_assembly_BamB"/>
    <property type="match status" value="1"/>
</dbReference>
<dbReference type="SMART" id="SM00564">
    <property type="entry name" value="PQQ"/>
    <property type="match status" value="6"/>
</dbReference>
<dbReference type="Gene3D" id="2.130.10.10">
    <property type="entry name" value="YVTN repeat-like/Quinoprotein amine dehydrogenase"/>
    <property type="match status" value="1"/>
</dbReference>
<evidence type="ECO:0000256" key="4">
    <source>
        <dbReference type="HAMAP-Rule" id="MF_00923"/>
    </source>
</evidence>
<dbReference type="InterPro" id="IPR011047">
    <property type="entry name" value="Quinoprotein_ADH-like_sf"/>
</dbReference>
<dbReference type="SUPFAM" id="SSF50998">
    <property type="entry name" value="Quinoprotein alcohol dehydrogenase-like"/>
    <property type="match status" value="1"/>
</dbReference>
<dbReference type="InterPro" id="IPR015943">
    <property type="entry name" value="WD40/YVTN_repeat-like_dom_sf"/>
</dbReference>
<sequence>MASLVAVLGACSATKDIRRVPTPLTDIKPVLEVKQAWKASVGKGGRYLFQPAVADGAVFAAGANGSVGKFDAQTGKTLWKIKIGSDLSAGVGTDGKLSAVGSVDGTLFVLDADGKVSWKANVSGEILSAPLVGNGFVIVRTVDGRVTAFDAQTGEQKWVFRNRAVPLNLRTTLGLTFAGTNAVLAGFPGGALAAISLANGDAFWQSPVSFPQGVTEVERINDVSGTPQLVGRLACAGTFQGKIGCFDVESGQPVWAHAFSTYSGVAEDDQTVVAADDWSVVKAFDANSGKQLWENTQLKSRDLNRPVLLGRTVVVGDYQGFVHFLSRDTGEFVARMKTDKSPITAPAVVAGPSLVVQTKDGDLYAFQPQ</sequence>
<comment type="subunit">
    <text evidence="4">Part of the Bam complex.</text>
</comment>
<comment type="function">
    <text evidence="4">Part of the outer membrane protein assembly complex, which is involved in assembly and insertion of beta-barrel proteins into the outer membrane.</text>
</comment>
<feature type="domain" description="Pyrrolo-quinoline quinone repeat" evidence="5">
    <location>
        <begin position="64"/>
        <end position="294"/>
    </location>
</feature>
<comment type="subcellular location">
    <subcellularLocation>
        <location evidence="4">Cell outer membrane</location>
    </subcellularLocation>
</comment>
<evidence type="ECO:0000256" key="1">
    <source>
        <dbReference type="ARBA" id="ARBA00022729"/>
    </source>
</evidence>
<dbReference type="InterPro" id="IPR002372">
    <property type="entry name" value="PQQ_rpt_dom"/>
</dbReference>
<reference evidence="6" key="1">
    <citation type="submission" date="2022-11" db="EMBL/GenBank/DDBJ databases">
        <title>Robbsia betulipollinis sp. nov., isolated from pollen of birch (Betula pendula).</title>
        <authorList>
            <person name="Shi H."/>
            <person name="Ambika Manirajan B."/>
            <person name="Ratering S."/>
            <person name="Geissler-Plaum R."/>
            <person name="Schnell S."/>
        </authorList>
    </citation>
    <scope>NUCLEOTIDE SEQUENCE</scope>
    <source>
        <strain evidence="6">Bb-Pol-6</strain>
    </source>
</reference>
<comment type="caution">
    <text evidence="6">The sequence shown here is derived from an EMBL/GenBank/DDBJ whole genome shotgun (WGS) entry which is preliminary data.</text>
</comment>
<dbReference type="InterPro" id="IPR017687">
    <property type="entry name" value="BamB"/>
</dbReference>
<organism evidence="6 7">
    <name type="scientific">Robbsia betulipollinis</name>
    <dbReference type="NCBI Taxonomy" id="2981849"/>
    <lineage>
        <taxon>Bacteria</taxon>
        <taxon>Pseudomonadati</taxon>
        <taxon>Pseudomonadota</taxon>
        <taxon>Betaproteobacteria</taxon>
        <taxon>Burkholderiales</taxon>
        <taxon>Burkholderiaceae</taxon>
        <taxon>Robbsia</taxon>
    </lineage>
</organism>
<keyword evidence="7" id="KW-1185">Reference proteome</keyword>
<evidence type="ECO:0000259" key="5">
    <source>
        <dbReference type="Pfam" id="PF13360"/>
    </source>
</evidence>
<evidence type="ECO:0000256" key="2">
    <source>
        <dbReference type="ARBA" id="ARBA00023136"/>
    </source>
</evidence>
<proteinExistence type="inferred from homology"/>
<evidence type="ECO:0000256" key="3">
    <source>
        <dbReference type="ARBA" id="ARBA00023237"/>
    </source>
</evidence>
<comment type="similarity">
    <text evidence="4">Belongs to the BamB family.</text>
</comment>
<dbReference type="Pfam" id="PF13360">
    <property type="entry name" value="PQQ_2"/>
    <property type="match status" value="1"/>
</dbReference>
<dbReference type="NCBIfam" id="TIGR03300">
    <property type="entry name" value="assembly_YfgL"/>
    <property type="match status" value="1"/>
</dbReference>
<dbReference type="InterPro" id="IPR018391">
    <property type="entry name" value="PQQ_b-propeller_rpt"/>
</dbReference>